<keyword evidence="3" id="KW-0809">Transit peptide</keyword>
<evidence type="ECO:0000256" key="5">
    <source>
        <dbReference type="ARBA" id="ARBA00023128"/>
    </source>
</evidence>
<dbReference type="WBParaSite" id="GPUH_0001607901-mRNA-1">
    <property type="protein sequence ID" value="GPUH_0001607901-mRNA-1"/>
    <property type="gene ID" value="GPUH_0001607901"/>
</dbReference>
<dbReference type="Gene3D" id="3.40.30.10">
    <property type="entry name" value="Glutaredoxin"/>
    <property type="match status" value="1"/>
</dbReference>
<evidence type="ECO:0000256" key="4">
    <source>
        <dbReference type="ARBA" id="ARBA00022980"/>
    </source>
</evidence>
<evidence type="ECO:0000313" key="9">
    <source>
        <dbReference type="EMBL" id="VDN18863.1"/>
    </source>
</evidence>
<evidence type="ECO:0000256" key="2">
    <source>
        <dbReference type="ARBA" id="ARBA00005557"/>
    </source>
</evidence>
<dbReference type="EMBL" id="UYRT01078600">
    <property type="protein sequence ID" value="VDN18863.1"/>
    <property type="molecule type" value="Genomic_DNA"/>
</dbReference>
<accession>A0A183DS14</accession>
<dbReference type="PANTHER" id="PTHR33618:SF1">
    <property type="entry name" value="LARGE RIBOSOMAL SUBUNIT PROTEIN ML53"/>
    <property type="match status" value="1"/>
</dbReference>
<dbReference type="OrthoDB" id="6618793at2759"/>
<keyword evidence="6" id="KW-0687">Ribonucleoprotein</keyword>
<evidence type="ECO:0000313" key="13">
    <source>
        <dbReference type="WBParaSite" id="GPUH_0001607901-mRNA-1"/>
    </source>
</evidence>
<dbReference type="InterPro" id="IPR019716">
    <property type="entry name" value="Ribosomal_mL53"/>
</dbReference>
<dbReference type="Pfam" id="PF10780">
    <property type="entry name" value="MRP_L53"/>
    <property type="match status" value="1"/>
</dbReference>
<dbReference type="EMBL" id="UYRT01083240">
    <property type="protein sequence ID" value="VDN27157.1"/>
    <property type="molecule type" value="Genomic_DNA"/>
</dbReference>
<evidence type="ECO:0000256" key="3">
    <source>
        <dbReference type="ARBA" id="ARBA00022946"/>
    </source>
</evidence>
<dbReference type="PANTHER" id="PTHR33618">
    <property type="entry name" value="39S RIBOSOMAL PROTEIN L53, MITOCHONDRIAL"/>
    <property type="match status" value="1"/>
</dbReference>
<organism evidence="12">
    <name type="scientific">Gongylonema pulchrum</name>
    <dbReference type="NCBI Taxonomy" id="637853"/>
    <lineage>
        <taxon>Eukaryota</taxon>
        <taxon>Metazoa</taxon>
        <taxon>Ecdysozoa</taxon>
        <taxon>Nematoda</taxon>
        <taxon>Chromadorea</taxon>
        <taxon>Rhabditida</taxon>
        <taxon>Spirurina</taxon>
        <taxon>Spiruromorpha</taxon>
        <taxon>Spiruroidea</taxon>
        <taxon>Gongylonematidae</taxon>
        <taxon>Gongylonema</taxon>
    </lineage>
</organism>
<evidence type="ECO:0000256" key="6">
    <source>
        <dbReference type="ARBA" id="ARBA00023274"/>
    </source>
</evidence>
<evidence type="ECO:0000313" key="12">
    <source>
        <dbReference type="WBParaSite" id="GPUH_0001151901-mRNA-1"/>
    </source>
</evidence>
<gene>
    <name evidence="9" type="ORF">GPUH_LOCUS11505</name>
    <name evidence="10" type="ORF">GPUH_LOCUS16057</name>
</gene>
<dbReference type="AlphaFoldDB" id="A0A183DS14"/>
<keyword evidence="11" id="KW-1185">Reference proteome</keyword>
<proteinExistence type="inferred from homology"/>
<keyword evidence="5" id="KW-0496">Mitochondrion</keyword>
<reference evidence="12 13" key="1">
    <citation type="submission" date="2016-06" db="UniProtKB">
        <authorList>
            <consortium name="WormBaseParasite"/>
        </authorList>
    </citation>
    <scope>IDENTIFICATION</scope>
</reference>
<evidence type="ECO:0000256" key="1">
    <source>
        <dbReference type="ARBA" id="ARBA00004173"/>
    </source>
</evidence>
<evidence type="ECO:0000256" key="8">
    <source>
        <dbReference type="ARBA" id="ARBA00042721"/>
    </source>
</evidence>
<evidence type="ECO:0000313" key="10">
    <source>
        <dbReference type="EMBL" id="VDN27157.1"/>
    </source>
</evidence>
<dbReference type="GO" id="GO:0005762">
    <property type="term" value="C:mitochondrial large ribosomal subunit"/>
    <property type="evidence" value="ECO:0007669"/>
    <property type="project" value="TreeGrafter"/>
</dbReference>
<evidence type="ECO:0000313" key="11">
    <source>
        <dbReference type="Proteomes" id="UP000271098"/>
    </source>
</evidence>
<protein>
    <recommendedName>
        <fullName evidence="7">Large ribosomal subunit protein mL53</fullName>
    </recommendedName>
    <alternativeName>
        <fullName evidence="8">39S ribosomal protein L53, mitochondrial</fullName>
    </alternativeName>
</protein>
<dbReference type="Proteomes" id="UP000271098">
    <property type="component" value="Unassembled WGS sequence"/>
</dbReference>
<dbReference type="WBParaSite" id="GPUH_0001151901-mRNA-1">
    <property type="protein sequence ID" value="GPUH_0001151901-mRNA-1"/>
    <property type="gene ID" value="GPUH_0001151901"/>
</dbReference>
<comment type="subcellular location">
    <subcellularLocation>
        <location evidence="1">Mitochondrion</location>
    </subcellularLocation>
</comment>
<keyword evidence="4" id="KW-0689">Ribosomal protein</keyword>
<reference evidence="9 11" key="2">
    <citation type="submission" date="2018-11" db="EMBL/GenBank/DDBJ databases">
        <authorList>
            <consortium name="Pathogen Informatics"/>
        </authorList>
    </citation>
    <scope>NUCLEOTIDE SEQUENCE [LARGE SCALE GENOMIC DNA]</scope>
</reference>
<sequence>MWDMIMWGRRWRISERTALAVRGLDLKDVKSIELSFDPFHPGCHSLRTFGFLISSPYVRRTNPMTKVQYTIRNDREPPCMLANLSDGKKLLFKTNGMHVMDLLMTLNRLLGNPEFGKSGIRPLPKID</sequence>
<comment type="similarity">
    <text evidence="2">Belongs to the mitochondrion-specific ribosomal protein mL53 family.</text>
</comment>
<dbReference type="InterPro" id="IPR052473">
    <property type="entry name" value="mtLSU_mL53"/>
</dbReference>
<evidence type="ECO:0000256" key="7">
    <source>
        <dbReference type="ARBA" id="ARBA00035180"/>
    </source>
</evidence>
<name>A0A183DS14_9BILA</name>